<comment type="subcellular location">
    <subcellularLocation>
        <location evidence="1">Cell membrane</location>
        <topology evidence="1">Multi-pass membrane protein</topology>
    </subcellularLocation>
</comment>
<reference evidence="10 11" key="1">
    <citation type="submission" date="2014-03" db="EMBL/GenBank/DDBJ databases">
        <title>Draft Genome of Photorhabdus luminescens BA1, an Egyptian Isolate.</title>
        <authorList>
            <person name="Ghazal S."/>
            <person name="Hurst S.G.IV."/>
            <person name="Morris K."/>
            <person name="Thomas K."/>
            <person name="Tisa L.S."/>
        </authorList>
    </citation>
    <scope>NUCLEOTIDE SEQUENCE [LARGE SCALE GENOMIC DNA]</scope>
    <source>
        <strain evidence="10 11">BA1</strain>
    </source>
</reference>
<evidence type="ECO:0000259" key="8">
    <source>
        <dbReference type="Pfam" id="PF02687"/>
    </source>
</evidence>
<dbReference type="EMBL" id="JFGV01000006">
    <property type="protein sequence ID" value="EYU16831.1"/>
    <property type="molecule type" value="Genomic_DNA"/>
</dbReference>
<dbReference type="InterPro" id="IPR025857">
    <property type="entry name" value="MacB_PCD"/>
</dbReference>
<feature type="transmembrane region" description="Helical" evidence="7">
    <location>
        <begin position="49"/>
        <end position="69"/>
    </location>
</feature>
<protein>
    <submittedName>
        <fullName evidence="10">ABC-type antimicrobial peptide transport system, permease component</fullName>
    </submittedName>
</protein>
<dbReference type="AlphaFoldDB" id="A0A022PMI6"/>
<evidence type="ECO:0000256" key="3">
    <source>
        <dbReference type="ARBA" id="ARBA00022692"/>
    </source>
</evidence>
<evidence type="ECO:0000259" key="9">
    <source>
        <dbReference type="Pfam" id="PF12704"/>
    </source>
</evidence>
<name>A0A022PMI6_9GAMM</name>
<sequence>MLTTGGFPKPICGWVAPMLNVNSGRYGFSFTQALRESLGSLRLLGKRSLLALLGIAVGCASVIALLNIGHNAVNEAISTFKSMGSNILVAHFAFIPGVDVKPAPSTLDTQALTRTIPTITHAAPITLYSTRVRFHGQGVDTNITGTSSDLAAVLDLQIEQGRFLSDYDRQTTYAVLGADIAKQLKVANQPIRVGSQLQIGEYLFEVIGILAAQGPNPLLPGSIDHSIILPIEAMRRLRSAPEIGSVVARARDTTTLSSDAVSLRDYLVSLSKGRRVEVEIPKQLLDGLTRQARTFSYLLAGLGGISLLVGGVGVMNVMLMNVSERRREIGVRMALGARPVDIGMLFMLEAAILSIAGAMFGSLLGVAAGYLFVKFSGWVFTLSLFSLPLGIASSLVIGLFFGINPALSAARLQPVEALRDD</sequence>
<organism evidence="10 11">
    <name type="scientific">Photorhabdus aegyptia</name>
    <dbReference type="NCBI Taxonomy" id="2805098"/>
    <lineage>
        <taxon>Bacteria</taxon>
        <taxon>Pseudomonadati</taxon>
        <taxon>Pseudomonadota</taxon>
        <taxon>Gammaproteobacteria</taxon>
        <taxon>Enterobacterales</taxon>
        <taxon>Morganellaceae</taxon>
        <taxon>Photorhabdus</taxon>
    </lineage>
</organism>
<dbReference type="PANTHER" id="PTHR30572">
    <property type="entry name" value="MEMBRANE COMPONENT OF TRANSPORTER-RELATED"/>
    <property type="match status" value="1"/>
</dbReference>
<dbReference type="Proteomes" id="UP000023464">
    <property type="component" value="Unassembled WGS sequence"/>
</dbReference>
<evidence type="ECO:0000256" key="1">
    <source>
        <dbReference type="ARBA" id="ARBA00004651"/>
    </source>
</evidence>
<proteinExistence type="inferred from homology"/>
<feature type="domain" description="ABC3 transporter permease C-terminal" evidence="8">
    <location>
        <begin position="303"/>
        <end position="414"/>
    </location>
</feature>
<keyword evidence="11" id="KW-1185">Reference proteome</keyword>
<dbReference type="GO" id="GO:0005886">
    <property type="term" value="C:plasma membrane"/>
    <property type="evidence" value="ECO:0007669"/>
    <property type="project" value="UniProtKB-SubCell"/>
</dbReference>
<feature type="domain" description="MacB-like periplasmic core" evidence="9">
    <location>
        <begin position="48"/>
        <end position="257"/>
    </location>
</feature>
<evidence type="ECO:0000256" key="4">
    <source>
        <dbReference type="ARBA" id="ARBA00022989"/>
    </source>
</evidence>
<evidence type="ECO:0000313" key="11">
    <source>
        <dbReference type="Proteomes" id="UP000023464"/>
    </source>
</evidence>
<feature type="transmembrane region" description="Helical" evidence="7">
    <location>
        <begin position="343"/>
        <end position="372"/>
    </location>
</feature>
<dbReference type="PATRIC" id="fig|1393736.3.peg.578"/>
<dbReference type="Pfam" id="PF02687">
    <property type="entry name" value="FtsX"/>
    <property type="match status" value="1"/>
</dbReference>
<evidence type="ECO:0000256" key="7">
    <source>
        <dbReference type="SAM" id="Phobius"/>
    </source>
</evidence>
<dbReference type="InterPro" id="IPR003838">
    <property type="entry name" value="ABC3_permease_C"/>
</dbReference>
<dbReference type="Pfam" id="PF12704">
    <property type="entry name" value="MacB_PCD"/>
    <property type="match status" value="1"/>
</dbReference>
<accession>A0A022PMI6</accession>
<keyword evidence="5 7" id="KW-0472">Membrane</keyword>
<evidence type="ECO:0000256" key="5">
    <source>
        <dbReference type="ARBA" id="ARBA00023136"/>
    </source>
</evidence>
<keyword evidence="4 7" id="KW-1133">Transmembrane helix</keyword>
<dbReference type="PANTHER" id="PTHR30572:SF4">
    <property type="entry name" value="ABC TRANSPORTER PERMEASE YTRF"/>
    <property type="match status" value="1"/>
</dbReference>
<feature type="transmembrane region" description="Helical" evidence="7">
    <location>
        <begin position="297"/>
        <end position="322"/>
    </location>
</feature>
<keyword evidence="3 7" id="KW-0812">Transmembrane</keyword>
<gene>
    <name evidence="10" type="ORF">BA1DRAFT_00574</name>
</gene>
<evidence type="ECO:0000256" key="6">
    <source>
        <dbReference type="ARBA" id="ARBA00038076"/>
    </source>
</evidence>
<comment type="similarity">
    <text evidence="6">Belongs to the ABC-4 integral membrane protein family.</text>
</comment>
<dbReference type="GO" id="GO:0022857">
    <property type="term" value="F:transmembrane transporter activity"/>
    <property type="evidence" value="ECO:0007669"/>
    <property type="project" value="TreeGrafter"/>
</dbReference>
<comment type="caution">
    <text evidence="10">The sequence shown here is derived from an EMBL/GenBank/DDBJ whole genome shotgun (WGS) entry which is preliminary data.</text>
</comment>
<keyword evidence="2" id="KW-1003">Cell membrane</keyword>
<dbReference type="InterPro" id="IPR050250">
    <property type="entry name" value="Macrolide_Exporter_MacB"/>
</dbReference>
<evidence type="ECO:0000313" key="10">
    <source>
        <dbReference type="EMBL" id="EYU16831.1"/>
    </source>
</evidence>
<evidence type="ECO:0000256" key="2">
    <source>
        <dbReference type="ARBA" id="ARBA00022475"/>
    </source>
</evidence>
<feature type="transmembrane region" description="Helical" evidence="7">
    <location>
        <begin position="378"/>
        <end position="403"/>
    </location>
</feature>